<gene>
    <name evidence="2" type="ORF">PR001_g12633</name>
    <name evidence="1" type="ORF">PR002_g12425</name>
    <name evidence="3" type="ORF">PR003_g12896</name>
</gene>
<evidence type="ECO:0000313" key="5">
    <source>
        <dbReference type="Proteomes" id="UP000434957"/>
    </source>
</evidence>
<dbReference type="AlphaFoldDB" id="A0A6A3LND2"/>
<reference evidence="4 6" key="1">
    <citation type="submission" date="2018-09" db="EMBL/GenBank/DDBJ databases">
        <title>Genomic investigation of the strawberry pathogen Phytophthora fragariae indicates pathogenicity is determined by transcriptional variation in three key races.</title>
        <authorList>
            <person name="Adams T.M."/>
            <person name="Armitage A.D."/>
            <person name="Sobczyk M.K."/>
            <person name="Bates H.J."/>
            <person name="Dunwell J.M."/>
            <person name="Nellist C.F."/>
            <person name="Harrison R.J."/>
        </authorList>
    </citation>
    <scope>NUCLEOTIDE SEQUENCE [LARGE SCALE GENOMIC DNA]</scope>
    <source>
        <strain evidence="2 4">SCRP249</strain>
        <strain evidence="1 6">SCRP324</strain>
        <strain evidence="3 5">SCRP333</strain>
    </source>
</reference>
<evidence type="ECO:0000313" key="2">
    <source>
        <dbReference type="EMBL" id="KAE9024616.1"/>
    </source>
</evidence>
<protein>
    <submittedName>
        <fullName evidence="1">Uncharacterized protein</fullName>
    </submittedName>
</protein>
<dbReference type="Proteomes" id="UP000435112">
    <property type="component" value="Unassembled WGS sequence"/>
</dbReference>
<keyword evidence="5" id="KW-1185">Reference proteome</keyword>
<accession>A0A6A3LND2</accession>
<evidence type="ECO:0000313" key="6">
    <source>
        <dbReference type="Proteomes" id="UP000435112"/>
    </source>
</evidence>
<dbReference type="Proteomes" id="UP000429607">
    <property type="component" value="Unassembled WGS sequence"/>
</dbReference>
<dbReference type="EMBL" id="QXFT01000793">
    <property type="protein sequence ID" value="KAE9335683.1"/>
    <property type="molecule type" value="Genomic_DNA"/>
</dbReference>
<dbReference type="SUPFAM" id="SSF140860">
    <property type="entry name" value="Pseudo ankyrin repeat-like"/>
    <property type="match status" value="1"/>
</dbReference>
<dbReference type="EMBL" id="QXFU01000780">
    <property type="protein sequence ID" value="KAE9020856.1"/>
    <property type="molecule type" value="Genomic_DNA"/>
</dbReference>
<dbReference type="EMBL" id="QXFV01000828">
    <property type="protein sequence ID" value="KAE9024616.1"/>
    <property type="molecule type" value="Genomic_DNA"/>
</dbReference>
<dbReference type="OrthoDB" id="10470062at2759"/>
<comment type="caution">
    <text evidence="1">The sequence shown here is derived from an EMBL/GenBank/DDBJ whole genome shotgun (WGS) entry which is preliminary data.</text>
</comment>
<evidence type="ECO:0000313" key="3">
    <source>
        <dbReference type="EMBL" id="KAE9335683.1"/>
    </source>
</evidence>
<sequence length="123" mass="14207">MAVEEAAANAQLQILDWLYENDPLVCWGIYAYRKAMNNGHLTVLKWLNERFPVPPDDVLLMVAIDLNQKLIVQWFWLVAILNDWPLEILPEALSASPLQVCISSVQRYGRRWTMRHTGVMKNG</sequence>
<evidence type="ECO:0000313" key="1">
    <source>
        <dbReference type="EMBL" id="KAE9020856.1"/>
    </source>
</evidence>
<name>A0A6A3LND2_9STRA</name>
<evidence type="ECO:0000313" key="4">
    <source>
        <dbReference type="Proteomes" id="UP000429607"/>
    </source>
</evidence>
<dbReference type="Proteomes" id="UP000434957">
    <property type="component" value="Unassembled WGS sequence"/>
</dbReference>
<proteinExistence type="predicted"/>
<organism evidence="1 6">
    <name type="scientific">Phytophthora rubi</name>
    <dbReference type="NCBI Taxonomy" id="129364"/>
    <lineage>
        <taxon>Eukaryota</taxon>
        <taxon>Sar</taxon>
        <taxon>Stramenopiles</taxon>
        <taxon>Oomycota</taxon>
        <taxon>Peronosporomycetes</taxon>
        <taxon>Peronosporales</taxon>
        <taxon>Peronosporaceae</taxon>
        <taxon>Phytophthora</taxon>
    </lineage>
</organism>